<feature type="chain" id="PRO_5035873269" description="Mitochondrial transcription rescue factor 1 C-terminal domain-containing protein" evidence="2">
    <location>
        <begin position="22"/>
        <end position="205"/>
    </location>
</feature>
<feature type="signal peptide" evidence="2">
    <location>
        <begin position="1"/>
        <end position="21"/>
    </location>
</feature>
<feature type="domain" description="Mitochondrial transcription rescue factor 1 C-terminal" evidence="3">
    <location>
        <begin position="103"/>
        <end position="161"/>
    </location>
</feature>
<dbReference type="Proteomes" id="UP000494165">
    <property type="component" value="Unassembled WGS sequence"/>
</dbReference>
<reference evidence="4 5" key="1">
    <citation type="submission" date="2020-04" db="EMBL/GenBank/DDBJ databases">
        <authorList>
            <person name="Alioto T."/>
            <person name="Alioto T."/>
            <person name="Gomez Garrido J."/>
        </authorList>
    </citation>
    <scope>NUCLEOTIDE SEQUENCE [LARGE SCALE GENOMIC DNA]</scope>
</reference>
<keyword evidence="5" id="KW-1185">Reference proteome</keyword>
<dbReference type="GO" id="GO:1903108">
    <property type="term" value="P:regulation of mitochondrial transcription"/>
    <property type="evidence" value="ECO:0007669"/>
    <property type="project" value="TreeGrafter"/>
</dbReference>
<keyword evidence="2" id="KW-0732">Signal</keyword>
<dbReference type="AlphaFoldDB" id="A0A8S1CB68"/>
<evidence type="ECO:0000259" key="3">
    <source>
        <dbReference type="Pfam" id="PF25818"/>
    </source>
</evidence>
<dbReference type="InterPro" id="IPR057896">
    <property type="entry name" value="MTRES1_C"/>
</dbReference>
<evidence type="ECO:0000313" key="4">
    <source>
        <dbReference type="EMBL" id="CAB3364647.1"/>
    </source>
</evidence>
<dbReference type="PANTHER" id="PTHR13633:SF3">
    <property type="entry name" value="MITOCHONDRIAL TRANSCRIPTION RESCUE FACTOR 1"/>
    <property type="match status" value="1"/>
</dbReference>
<evidence type="ECO:0000256" key="2">
    <source>
        <dbReference type="SAM" id="SignalP"/>
    </source>
</evidence>
<evidence type="ECO:0000256" key="1">
    <source>
        <dbReference type="PROSITE-ProRule" id="PRU00182"/>
    </source>
</evidence>
<dbReference type="GO" id="GO:0005739">
    <property type="term" value="C:mitochondrion"/>
    <property type="evidence" value="ECO:0007669"/>
    <property type="project" value="TreeGrafter"/>
</dbReference>
<keyword evidence="1" id="KW-0694">RNA-binding</keyword>
<dbReference type="EMBL" id="CADEPI010000017">
    <property type="protein sequence ID" value="CAB3364647.1"/>
    <property type="molecule type" value="Genomic_DNA"/>
</dbReference>
<dbReference type="PROSITE" id="PS50889">
    <property type="entry name" value="S4"/>
    <property type="match status" value="1"/>
</dbReference>
<dbReference type="OrthoDB" id="4150at2759"/>
<organism evidence="4 5">
    <name type="scientific">Cloeon dipterum</name>
    <dbReference type="NCBI Taxonomy" id="197152"/>
    <lineage>
        <taxon>Eukaryota</taxon>
        <taxon>Metazoa</taxon>
        <taxon>Ecdysozoa</taxon>
        <taxon>Arthropoda</taxon>
        <taxon>Hexapoda</taxon>
        <taxon>Insecta</taxon>
        <taxon>Pterygota</taxon>
        <taxon>Palaeoptera</taxon>
        <taxon>Ephemeroptera</taxon>
        <taxon>Pisciforma</taxon>
        <taxon>Baetidae</taxon>
        <taxon>Cloeon</taxon>
    </lineage>
</organism>
<comment type="caution">
    <text evidence="4">The sequence shown here is derived from an EMBL/GenBank/DDBJ whole genome shotgun (WGS) entry which is preliminary data.</text>
</comment>
<dbReference type="PANTHER" id="PTHR13633">
    <property type="entry name" value="MITOCHONDRIAL TRANSCRIPTION RESCUE FACTOR 1"/>
    <property type="match status" value="1"/>
</dbReference>
<evidence type="ECO:0000313" key="5">
    <source>
        <dbReference type="Proteomes" id="UP000494165"/>
    </source>
</evidence>
<dbReference type="GO" id="GO:0003723">
    <property type="term" value="F:RNA binding"/>
    <property type="evidence" value="ECO:0007669"/>
    <property type="project" value="UniProtKB-KW"/>
</dbReference>
<gene>
    <name evidence="4" type="ORF">CLODIP_2_CD03565</name>
</gene>
<name>A0A8S1CB68_9INSE</name>
<dbReference type="Pfam" id="PF25818">
    <property type="entry name" value="MTRES1_C"/>
    <property type="match status" value="1"/>
</dbReference>
<proteinExistence type="predicted"/>
<sequence length="205" mass="23446">MACRRVATSSLTLLLARRILSRFGNNVLKTKQHLQPSQAFCTAGFPNFEFLRVCTQPLKYHNLIQVRWRKRKATPKDEIVDDLESDDEDQSESHQGQDNKVNKAVVASLRADLVVKTCFNLARNKVEVLFYEGKLRVNDEKLKKKSEMLKIGDIIDLEQGPSPGNPEKFNLISRVELVGAHEKDQERLILHYVKHSKLIVPKDGN</sequence>
<protein>
    <recommendedName>
        <fullName evidence="3">Mitochondrial transcription rescue factor 1 C-terminal domain-containing protein</fullName>
    </recommendedName>
</protein>
<dbReference type="SUPFAM" id="SSF55174">
    <property type="entry name" value="Alpha-L RNA-binding motif"/>
    <property type="match status" value="1"/>
</dbReference>
<accession>A0A8S1CB68</accession>